<sequence>MILGQNKEKNRVEDRIITVENPEETQYIGSPNFSVSGASTSNYYYPQLNVMSNEEMTSRGSSFDVVNRFLYSERAVQSNEEVLKKFLKNSGLHTIASLWI</sequence>
<dbReference type="Proteomes" id="UP001431783">
    <property type="component" value="Unassembled WGS sequence"/>
</dbReference>
<evidence type="ECO:0000313" key="2">
    <source>
        <dbReference type="Proteomes" id="UP001431783"/>
    </source>
</evidence>
<dbReference type="EMBL" id="JARQZJ010000127">
    <property type="protein sequence ID" value="KAK9890989.1"/>
    <property type="molecule type" value="Genomic_DNA"/>
</dbReference>
<name>A0AAW1V6S5_9CUCU</name>
<reference evidence="1 2" key="1">
    <citation type="submission" date="2023-03" db="EMBL/GenBank/DDBJ databases">
        <title>Genome insight into feeding habits of ladybird beetles.</title>
        <authorList>
            <person name="Li H.-S."/>
            <person name="Huang Y.-H."/>
            <person name="Pang H."/>
        </authorList>
    </citation>
    <scope>NUCLEOTIDE SEQUENCE [LARGE SCALE GENOMIC DNA]</scope>
    <source>
        <strain evidence="1">SYSU_2023b</strain>
        <tissue evidence="1">Whole body</tissue>
    </source>
</reference>
<comment type="caution">
    <text evidence="1">The sequence shown here is derived from an EMBL/GenBank/DDBJ whole genome shotgun (WGS) entry which is preliminary data.</text>
</comment>
<evidence type="ECO:0000313" key="1">
    <source>
        <dbReference type="EMBL" id="KAK9890989.1"/>
    </source>
</evidence>
<gene>
    <name evidence="1" type="ORF">WA026_013327</name>
</gene>
<keyword evidence="2" id="KW-1185">Reference proteome</keyword>
<accession>A0AAW1V6S5</accession>
<proteinExistence type="predicted"/>
<dbReference type="AlphaFoldDB" id="A0AAW1V6S5"/>
<protein>
    <submittedName>
        <fullName evidence="1">Uncharacterized protein</fullName>
    </submittedName>
</protein>
<organism evidence="1 2">
    <name type="scientific">Henosepilachna vigintioctopunctata</name>
    <dbReference type="NCBI Taxonomy" id="420089"/>
    <lineage>
        <taxon>Eukaryota</taxon>
        <taxon>Metazoa</taxon>
        <taxon>Ecdysozoa</taxon>
        <taxon>Arthropoda</taxon>
        <taxon>Hexapoda</taxon>
        <taxon>Insecta</taxon>
        <taxon>Pterygota</taxon>
        <taxon>Neoptera</taxon>
        <taxon>Endopterygota</taxon>
        <taxon>Coleoptera</taxon>
        <taxon>Polyphaga</taxon>
        <taxon>Cucujiformia</taxon>
        <taxon>Coccinelloidea</taxon>
        <taxon>Coccinellidae</taxon>
        <taxon>Epilachninae</taxon>
        <taxon>Epilachnini</taxon>
        <taxon>Henosepilachna</taxon>
    </lineage>
</organism>